<evidence type="ECO:0000313" key="1">
    <source>
        <dbReference type="EMBL" id="MDL5159241.1"/>
    </source>
</evidence>
<dbReference type="Proteomes" id="UP001231924">
    <property type="component" value="Unassembled WGS sequence"/>
</dbReference>
<protein>
    <submittedName>
        <fullName evidence="1">Uncharacterized protein</fullName>
    </submittedName>
</protein>
<dbReference type="InterPro" id="IPR023214">
    <property type="entry name" value="HAD_sf"/>
</dbReference>
<gene>
    <name evidence="1" type="ORF">QRT03_24965</name>
</gene>
<reference evidence="1 2" key="1">
    <citation type="submission" date="2023-06" db="EMBL/GenBank/DDBJ databases">
        <title>Actinomycetospora Odt1-22.</title>
        <authorList>
            <person name="Supong K."/>
        </authorList>
    </citation>
    <scope>NUCLEOTIDE SEQUENCE [LARGE SCALE GENOMIC DNA]</scope>
    <source>
        <strain evidence="1 2">Odt1-22</strain>
    </source>
</reference>
<keyword evidence="2" id="KW-1185">Reference proteome</keyword>
<proteinExistence type="predicted"/>
<dbReference type="EMBL" id="JASVWF010000006">
    <property type="protein sequence ID" value="MDL5159241.1"/>
    <property type="molecule type" value="Genomic_DNA"/>
</dbReference>
<dbReference type="RefSeq" id="WP_286055819.1">
    <property type="nucleotide sequence ID" value="NZ_JASVWF010000006.1"/>
</dbReference>
<name>A0ABT7MEY9_9PSEU</name>
<accession>A0ABT7MEY9</accession>
<organism evidence="1 2">
    <name type="scientific">Actinomycetospora termitidis</name>
    <dbReference type="NCBI Taxonomy" id="3053470"/>
    <lineage>
        <taxon>Bacteria</taxon>
        <taxon>Bacillati</taxon>
        <taxon>Actinomycetota</taxon>
        <taxon>Actinomycetes</taxon>
        <taxon>Pseudonocardiales</taxon>
        <taxon>Pseudonocardiaceae</taxon>
        <taxon>Actinomycetospora</taxon>
    </lineage>
</organism>
<dbReference type="Gene3D" id="3.40.50.1000">
    <property type="entry name" value="HAD superfamily/HAD-like"/>
    <property type="match status" value="1"/>
</dbReference>
<comment type="caution">
    <text evidence="1">The sequence shown here is derived from an EMBL/GenBank/DDBJ whole genome shotgun (WGS) entry which is preliminary data.</text>
</comment>
<evidence type="ECO:0000313" key="2">
    <source>
        <dbReference type="Proteomes" id="UP001231924"/>
    </source>
</evidence>
<sequence>MSVLSAPQIPMLFVELDAVRRTEEDLGRPYRGPLDVEVHLDAVERLRLWKAGGGRVVGFAHLPEVARGELAEDMAVRLLWTIHERSGNPFDTLVHCPHDPDAATPDLSRCWCRPPMPGLLIAGQEQVALRQRERYPVWMALVVAAGDAVRECAEGLGLDVVDAAAWRWGATG</sequence>